<dbReference type="InterPro" id="IPR050661">
    <property type="entry name" value="BglG_antiterminators"/>
</dbReference>
<reference evidence="5" key="1">
    <citation type="submission" date="2017-05" db="EMBL/GenBank/DDBJ databases">
        <title>The Genome Sequence of Enterococcus sp. 4G2_DIV0659.</title>
        <authorList>
            <consortium name="The Broad Institute Genomics Platform"/>
            <consortium name="The Broad Institute Genomic Center for Infectious Diseases"/>
            <person name="Earl A."/>
            <person name="Manson A."/>
            <person name="Schwartman J."/>
            <person name="Gilmore M."/>
            <person name="Abouelleil A."/>
            <person name="Cao P."/>
            <person name="Chapman S."/>
            <person name="Cusick C."/>
            <person name="Shea T."/>
            <person name="Young S."/>
            <person name="Neafsey D."/>
            <person name="Nusbaum C."/>
            <person name="Birren B."/>
        </authorList>
    </citation>
    <scope>NUCLEOTIDE SEQUENCE [LARGE SCALE GENOMIC DNA]</scope>
    <source>
        <strain evidence="5">4G2_DIV0659</strain>
    </source>
</reference>
<keyword evidence="6" id="KW-1185">Reference proteome</keyword>
<evidence type="ECO:0000259" key="3">
    <source>
        <dbReference type="Pfam" id="PF05043"/>
    </source>
</evidence>
<evidence type="ECO:0000313" key="6">
    <source>
        <dbReference type="Proteomes" id="UP000195139"/>
    </source>
</evidence>
<name>A0A242CK48_9ENTE</name>
<dbReference type="Gene3D" id="1.10.10.10">
    <property type="entry name" value="Winged helix-like DNA-binding domain superfamily/Winged helix DNA-binding domain"/>
    <property type="match status" value="1"/>
</dbReference>
<dbReference type="InterPro" id="IPR007737">
    <property type="entry name" value="Mga_HTH"/>
</dbReference>
<dbReference type="EMBL" id="NGLE02000001">
    <property type="protein sequence ID" value="MEI5995360.1"/>
    <property type="molecule type" value="Genomic_DNA"/>
</dbReference>
<dbReference type="STRING" id="1834181.A5880_000845"/>
<sequence length="509" mass="60707">MGSLLGMMIFIKNGGYVMEYTKILDFESKKLLELFTLLKSTNKECSLEKLSKELAVHPKTILRYLKKLQRLFKRYYLNNQLTIRTRMGSKIYLERENDLCIENFRTYYLNSLPEIIFLKSIIEGTEFETHAFIKEIQISDSSLRRRVKKVSSWLNDIGLQVKRGSHELVGEEMQVRAFVYDFYWFVYQGTATSFLCQQKKKINRIVARLIHFFQIQINDLQKESFSLFIEIAVWRYKKRNTIKLKEDWHQYLKNSSLYSQFVETMKDTEVLEVLSLDELSYLYLLIQAKFLPYFSLNLQIYLIQEHYLKKTTCYKNTLIVTNKFKQVFWEKEFDYSKETIVAFLGFHLYYELFSGSYFERIQSIEFLKKKYPRFTAKFEVGVNELVEKNLTHQLIPKEIVFYRFFTIMSSLISPVYNEKKIFICVMTDFTIEKEKELGQRIISFFQNKRNIAVVYARTTASISYADIILTTVFYQMLSQKSAQIVILIEPYFSDDIFFQIENNIKSAGL</sequence>
<evidence type="ECO:0000256" key="1">
    <source>
        <dbReference type="ARBA" id="ARBA00023015"/>
    </source>
</evidence>
<evidence type="ECO:0000256" key="2">
    <source>
        <dbReference type="ARBA" id="ARBA00023163"/>
    </source>
</evidence>
<dbReference type="AlphaFoldDB" id="A0A242CK48"/>
<dbReference type="Pfam" id="PF05043">
    <property type="entry name" value="Mga"/>
    <property type="match status" value="1"/>
</dbReference>
<gene>
    <name evidence="5" type="ORF">A5880_000845</name>
    <name evidence="4" type="ORF">A5880_002950</name>
</gene>
<dbReference type="EMBL" id="NGLE01000001">
    <property type="protein sequence ID" value="OTO10162.1"/>
    <property type="molecule type" value="Genomic_DNA"/>
</dbReference>
<organism evidence="5">
    <name type="scientific">Candidatus Enterococcus mansonii</name>
    <dbReference type="NCBI Taxonomy" id="1834181"/>
    <lineage>
        <taxon>Bacteria</taxon>
        <taxon>Bacillati</taxon>
        <taxon>Bacillota</taxon>
        <taxon>Bacilli</taxon>
        <taxon>Lactobacillales</taxon>
        <taxon>Enterococcaceae</taxon>
        <taxon>Enterococcus</taxon>
    </lineage>
</organism>
<keyword evidence="2" id="KW-0804">Transcription</keyword>
<dbReference type="PANTHER" id="PTHR30185:SF13">
    <property type="entry name" value="LICABCH OPERON REGULATOR-RELATED"/>
    <property type="match status" value="1"/>
</dbReference>
<comment type="caution">
    <text evidence="5">The sequence shown here is derived from an EMBL/GenBank/DDBJ whole genome shotgun (WGS) entry which is preliminary data.</text>
</comment>
<evidence type="ECO:0000313" key="4">
    <source>
        <dbReference type="EMBL" id="MEI5995360.1"/>
    </source>
</evidence>
<feature type="domain" description="Mga helix-turn-helix" evidence="3">
    <location>
        <begin position="101"/>
        <end position="183"/>
    </location>
</feature>
<accession>A0A242CK48</accession>
<dbReference type="PANTHER" id="PTHR30185">
    <property type="entry name" value="CRYPTIC BETA-GLUCOSIDE BGL OPERON ANTITERMINATOR"/>
    <property type="match status" value="1"/>
</dbReference>
<dbReference type="Proteomes" id="UP000195139">
    <property type="component" value="Unassembled WGS sequence"/>
</dbReference>
<dbReference type="InterPro" id="IPR036388">
    <property type="entry name" value="WH-like_DNA-bd_sf"/>
</dbReference>
<keyword evidence="1" id="KW-0805">Transcription regulation</keyword>
<reference evidence="4 6" key="2">
    <citation type="submission" date="2018-07" db="EMBL/GenBank/DDBJ databases">
        <title>The Genome Sequence of Enterococcus sp. DIV0659b.</title>
        <authorList>
            <consortium name="The Broad Institute Genomics Platform"/>
            <consortium name="The Broad Institute Genomic Center for Infectious Diseases"/>
            <person name="Earl A."/>
            <person name="Manson A."/>
            <person name="Schwartman J."/>
            <person name="Gilmore M."/>
            <person name="Abouelleil A."/>
            <person name="Cao P."/>
            <person name="Chapman S."/>
            <person name="Cusick C."/>
            <person name="Shea T."/>
            <person name="Young S."/>
            <person name="Neafsey D."/>
            <person name="Nusbaum C."/>
            <person name="Birren B."/>
        </authorList>
    </citation>
    <scope>NUCLEOTIDE SEQUENCE [LARGE SCALE GENOMIC DNA]</scope>
    <source>
        <strain evidence="4 6">4G2_DIV0659</strain>
    </source>
</reference>
<proteinExistence type="predicted"/>
<protein>
    <recommendedName>
        <fullName evidence="3">Mga helix-turn-helix domain-containing protein</fullName>
    </recommendedName>
</protein>
<evidence type="ECO:0000313" key="5">
    <source>
        <dbReference type="EMBL" id="OTO10162.1"/>
    </source>
</evidence>